<dbReference type="Proteomes" id="UP000886876">
    <property type="component" value="Unassembled WGS sequence"/>
</dbReference>
<keyword evidence="2" id="KW-0732">Signal</keyword>
<dbReference type="Gene3D" id="3.40.50.1980">
    <property type="entry name" value="Nitrogenase molybdenum iron protein domain"/>
    <property type="match status" value="2"/>
</dbReference>
<feature type="chain" id="PRO_5038712490" evidence="2">
    <location>
        <begin position="22"/>
        <end position="311"/>
    </location>
</feature>
<dbReference type="PROSITE" id="PS51257">
    <property type="entry name" value="PROKAR_LIPOPROTEIN"/>
    <property type="match status" value="1"/>
</dbReference>
<dbReference type="PANTHER" id="PTHR30535:SF34">
    <property type="entry name" value="MOLYBDATE-BINDING PROTEIN MOLA"/>
    <property type="match status" value="1"/>
</dbReference>
<sequence>MKRSFCLVLALVLLLSGCGDVEPAASETPAFLEFTDDLGRSVSVAEKPARVAALIGSFADIWCLAGGKDSLVAAADDSWTSFDLGLSDSVANLGAVKEPSLETLLAAEPDLVLASCNTAADLELKDVLEDAGITTAYFDIQSLDDYLNMLGICTQLTDCPENYETYGSAVREQADAAIARQDGSAPTVICMRATGVSVKVKGSEDFVPGEMLRDLGCVNLADSGDIPLDTLSLEYIISAEPEYIFVVLQGSDPTNAMETLQQTLLSDPAWAGLEAVQEDRFFTLEHSLYNLKPNARWGEAYEKLADILYPA</sequence>
<dbReference type="PANTHER" id="PTHR30535">
    <property type="entry name" value="VITAMIN B12-BINDING PROTEIN"/>
    <property type="match status" value="1"/>
</dbReference>
<dbReference type="AlphaFoldDB" id="A0A9D1G729"/>
<name>A0A9D1G729_9FIRM</name>
<evidence type="ECO:0000313" key="4">
    <source>
        <dbReference type="EMBL" id="HIS98182.1"/>
    </source>
</evidence>
<dbReference type="InterPro" id="IPR050902">
    <property type="entry name" value="ABC_Transporter_SBP"/>
</dbReference>
<evidence type="ECO:0000259" key="3">
    <source>
        <dbReference type="PROSITE" id="PS50983"/>
    </source>
</evidence>
<proteinExistence type="inferred from homology"/>
<protein>
    <submittedName>
        <fullName evidence="4">ABC transporter substrate-binding protein</fullName>
    </submittedName>
</protein>
<feature type="domain" description="Fe/B12 periplasmic-binding" evidence="3">
    <location>
        <begin position="50"/>
        <end position="311"/>
    </location>
</feature>
<organism evidence="4 5">
    <name type="scientific">Candidatus Scatomorpha pullistercoris</name>
    <dbReference type="NCBI Taxonomy" id="2840929"/>
    <lineage>
        <taxon>Bacteria</taxon>
        <taxon>Bacillati</taxon>
        <taxon>Bacillota</taxon>
        <taxon>Clostridia</taxon>
        <taxon>Eubacteriales</taxon>
        <taxon>Candidatus Scatomorpha</taxon>
    </lineage>
</organism>
<dbReference type="SUPFAM" id="SSF53807">
    <property type="entry name" value="Helical backbone' metal receptor"/>
    <property type="match status" value="1"/>
</dbReference>
<accession>A0A9D1G729</accession>
<comment type="caution">
    <text evidence="4">The sequence shown here is derived from an EMBL/GenBank/DDBJ whole genome shotgun (WGS) entry which is preliminary data.</text>
</comment>
<dbReference type="InterPro" id="IPR002491">
    <property type="entry name" value="ABC_transptr_periplasmic_BD"/>
</dbReference>
<dbReference type="GO" id="GO:0071281">
    <property type="term" value="P:cellular response to iron ion"/>
    <property type="evidence" value="ECO:0007669"/>
    <property type="project" value="TreeGrafter"/>
</dbReference>
<dbReference type="EMBL" id="DVJS01000236">
    <property type="protein sequence ID" value="HIS98182.1"/>
    <property type="molecule type" value="Genomic_DNA"/>
</dbReference>
<evidence type="ECO:0000256" key="2">
    <source>
        <dbReference type="SAM" id="SignalP"/>
    </source>
</evidence>
<evidence type="ECO:0000313" key="5">
    <source>
        <dbReference type="Proteomes" id="UP000886876"/>
    </source>
</evidence>
<reference evidence="4" key="2">
    <citation type="journal article" date="2021" name="PeerJ">
        <title>Extensive microbial diversity within the chicken gut microbiome revealed by metagenomics and culture.</title>
        <authorList>
            <person name="Gilroy R."/>
            <person name="Ravi A."/>
            <person name="Getino M."/>
            <person name="Pursley I."/>
            <person name="Horton D.L."/>
            <person name="Alikhan N.F."/>
            <person name="Baker D."/>
            <person name="Gharbi K."/>
            <person name="Hall N."/>
            <person name="Watson M."/>
            <person name="Adriaenssens E.M."/>
            <person name="Foster-Nyarko E."/>
            <person name="Jarju S."/>
            <person name="Secka A."/>
            <person name="Antonio M."/>
            <person name="Oren A."/>
            <person name="Chaudhuri R.R."/>
            <person name="La Ragione R."/>
            <person name="Hildebrand F."/>
            <person name="Pallen M.J."/>
        </authorList>
    </citation>
    <scope>NUCLEOTIDE SEQUENCE</scope>
    <source>
        <strain evidence="4">ChiHecec3B27-6122</strain>
    </source>
</reference>
<reference evidence="4" key="1">
    <citation type="submission" date="2020-10" db="EMBL/GenBank/DDBJ databases">
        <authorList>
            <person name="Gilroy R."/>
        </authorList>
    </citation>
    <scope>NUCLEOTIDE SEQUENCE</scope>
    <source>
        <strain evidence="4">ChiHecec3B27-6122</strain>
    </source>
</reference>
<evidence type="ECO:0000256" key="1">
    <source>
        <dbReference type="ARBA" id="ARBA00008814"/>
    </source>
</evidence>
<dbReference type="Pfam" id="PF01497">
    <property type="entry name" value="Peripla_BP_2"/>
    <property type="match status" value="1"/>
</dbReference>
<gene>
    <name evidence="4" type="ORF">IAD42_09415</name>
</gene>
<dbReference type="PROSITE" id="PS50983">
    <property type="entry name" value="FE_B12_PBP"/>
    <property type="match status" value="1"/>
</dbReference>
<comment type="similarity">
    <text evidence="1">Belongs to the bacterial solute-binding protein 8 family.</text>
</comment>
<feature type="signal peptide" evidence="2">
    <location>
        <begin position="1"/>
        <end position="21"/>
    </location>
</feature>